<protein>
    <submittedName>
        <fullName evidence="2">Uncharacterized protein</fullName>
    </submittedName>
</protein>
<dbReference type="RefSeq" id="WP_086678256.1">
    <property type="nucleotide sequence ID" value="NZ_FNUJ01000002.1"/>
</dbReference>
<proteinExistence type="predicted"/>
<sequence length="60" mass="6318">MSEHDFTGTDNPVGDPTLPAPTRTGARNRALAGRTARLSHHGADTLDITPVFTVSIGFAE</sequence>
<feature type="region of interest" description="Disordered" evidence="1">
    <location>
        <begin position="1"/>
        <end position="25"/>
    </location>
</feature>
<dbReference type="EMBL" id="FNUJ01000002">
    <property type="protein sequence ID" value="SEF23988.1"/>
    <property type="molecule type" value="Genomic_DNA"/>
</dbReference>
<keyword evidence="3" id="KW-1185">Reference proteome</keyword>
<evidence type="ECO:0000313" key="2">
    <source>
        <dbReference type="EMBL" id="SEF23988.1"/>
    </source>
</evidence>
<name>A0A1H5QF31_9PSEU</name>
<evidence type="ECO:0000256" key="1">
    <source>
        <dbReference type="SAM" id="MobiDB-lite"/>
    </source>
</evidence>
<dbReference type="STRING" id="218821.SAMN05421837_102513"/>
<dbReference type="AlphaFoldDB" id="A0A1H5QF31"/>
<dbReference type="Proteomes" id="UP000198878">
    <property type="component" value="Unassembled WGS sequence"/>
</dbReference>
<organism evidence="2 3">
    <name type="scientific">Amycolatopsis pretoriensis</name>
    <dbReference type="NCBI Taxonomy" id="218821"/>
    <lineage>
        <taxon>Bacteria</taxon>
        <taxon>Bacillati</taxon>
        <taxon>Actinomycetota</taxon>
        <taxon>Actinomycetes</taxon>
        <taxon>Pseudonocardiales</taxon>
        <taxon>Pseudonocardiaceae</taxon>
        <taxon>Amycolatopsis</taxon>
    </lineage>
</organism>
<gene>
    <name evidence="2" type="ORF">SAMN05421837_102513</name>
</gene>
<reference evidence="3" key="1">
    <citation type="submission" date="2016-10" db="EMBL/GenBank/DDBJ databases">
        <authorList>
            <person name="Varghese N."/>
            <person name="Submissions S."/>
        </authorList>
    </citation>
    <scope>NUCLEOTIDE SEQUENCE [LARGE SCALE GENOMIC DNA]</scope>
    <source>
        <strain evidence="3">DSM 44654</strain>
    </source>
</reference>
<accession>A0A1H5QF31</accession>
<evidence type="ECO:0000313" key="3">
    <source>
        <dbReference type="Proteomes" id="UP000198878"/>
    </source>
</evidence>